<reference evidence="2" key="1">
    <citation type="journal article" date="2022" name="Mol. Ecol. Resour.">
        <title>The genomes of chicory, endive, great burdock and yacon provide insights into Asteraceae palaeo-polyploidization history and plant inulin production.</title>
        <authorList>
            <person name="Fan W."/>
            <person name="Wang S."/>
            <person name="Wang H."/>
            <person name="Wang A."/>
            <person name="Jiang F."/>
            <person name="Liu H."/>
            <person name="Zhao H."/>
            <person name="Xu D."/>
            <person name="Zhang Y."/>
        </authorList>
    </citation>
    <scope>NUCLEOTIDE SEQUENCE [LARGE SCALE GENOMIC DNA]</scope>
    <source>
        <strain evidence="2">cv. Niubang</strain>
    </source>
</reference>
<protein>
    <submittedName>
        <fullName evidence="1">Uncharacterized protein</fullName>
    </submittedName>
</protein>
<sequence length="105" mass="12288">MEMESLLDLGNQVSIKIRFHDLLDLGSQVSGFNEGCGSMKSMFHKDQVGTYMFMEYVYGLHKGSGSMKTRFHEDLQFQDSGNWRRSPRGIFMKIKYQRFCSRWVS</sequence>
<name>A0ACB9EJG7_ARCLA</name>
<dbReference type="EMBL" id="CM042048">
    <property type="protein sequence ID" value="KAI3758826.1"/>
    <property type="molecule type" value="Genomic_DNA"/>
</dbReference>
<keyword evidence="2" id="KW-1185">Reference proteome</keyword>
<evidence type="ECO:0000313" key="2">
    <source>
        <dbReference type="Proteomes" id="UP001055879"/>
    </source>
</evidence>
<proteinExistence type="predicted"/>
<comment type="caution">
    <text evidence="1">The sequence shown here is derived from an EMBL/GenBank/DDBJ whole genome shotgun (WGS) entry which is preliminary data.</text>
</comment>
<gene>
    <name evidence="1" type="ORF">L6452_06398</name>
</gene>
<evidence type="ECO:0000313" key="1">
    <source>
        <dbReference type="EMBL" id="KAI3758826.1"/>
    </source>
</evidence>
<accession>A0ACB9EJG7</accession>
<dbReference type="Proteomes" id="UP001055879">
    <property type="component" value="Linkage Group LG02"/>
</dbReference>
<organism evidence="1 2">
    <name type="scientific">Arctium lappa</name>
    <name type="common">Greater burdock</name>
    <name type="synonym">Lappa major</name>
    <dbReference type="NCBI Taxonomy" id="4217"/>
    <lineage>
        <taxon>Eukaryota</taxon>
        <taxon>Viridiplantae</taxon>
        <taxon>Streptophyta</taxon>
        <taxon>Embryophyta</taxon>
        <taxon>Tracheophyta</taxon>
        <taxon>Spermatophyta</taxon>
        <taxon>Magnoliopsida</taxon>
        <taxon>eudicotyledons</taxon>
        <taxon>Gunneridae</taxon>
        <taxon>Pentapetalae</taxon>
        <taxon>asterids</taxon>
        <taxon>campanulids</taxon>
        <taxon>Asterales</taxon>
        <taxon>Asteraceae</taxon>
        <taxon>Carduoideae</taxon>
        <taxon>Cardueae</taxon>
        <taxon>Arctiinae</taxon>
        <taxon>Arctium</taxon>
    </lineage>
</organism>
<reference evidence="1 2" key="2">
    <citation type="journal article" date="2022" name="Mol. Ecol. Resour.">
        <title>The genomes of chicory, endive, great burdock and yacon provide insights into Asteraceae paleo-polyploidization history and plant inulin production.</title>
        <authorList>
            <person name="Fan W."/>
            <person name="Wang S."/>
            <person name="Wang H."/>
            <person name="Wang A."/>
            <person name="Jiang F."/>
            <person name="Liu H."/>
            <person name="Zhao H."/>
            <person name="Xu D."/>
            <person name="Zhang Y."/>
        </authorList>
    </citation>
    <scope>NUCLEOTIDE SEQUENCE [LARGE SCALE GENOMIC DNA]</scope>
    <source>
        <strain evidence="2">cv. Niubang</strain>
    </source>
</reference>